<gene>
    <name evidence="5" type="ORF">M427DRAFT_150806</name>
</gene>
<feature type="region of interest" description="Disordered" evidence="3">
    <location>
        <begin position="1006"/>
        <end position="1087"/>
    </location>
</feature>
<dbReference type="STRING" id="1344416.A0A139B0P0"/>
<reference evidence="5 6" key="1">
    <citation type="journal article" date="2015" name="Genome Biol. Evol.">
        <title>Phylogenomic analyses indicate that early fungi evolved digesting cell walls of algal ancestors of land plants.</title>
        <authorList>
            <person name="Chang Y."/>
            <person name="Wang S."/>
            <person name="Sekimoto S."/>
            <person name="Aerts A.L."/>
            <person name="Choi C."/>
            <person name="Clum A."/>
            <person name="LaButti K.M."/>
            <person name="Lindquist E.A."/>
            <person name="Yee Ngan C."/>
            <person name="Ohm R.A."/>
            <person name="Salamov A.A."/>
            <person name="Grigoriev I.V."/>
            <person name="Spatafora J.W."/>
            <person name="Berbee M.L."/>
        </authorList>
    </citation>
    <scope>NUCLEOTIDE SEQUENCE [LARGE SCALE GENOMIC DNA]</scope>
    <source>
        <strain evidence="5 6">JEL478</strain>
    </source>
</reference>
<evidence type="ECO:0000256" key="1">
    <source>
        <dbReference type="ARBA" id="ARBA00022723"/>
    </source>
</evidence>
<feature type="compositionally biased region" description="Low complexity" evidence="3">
    <location>
        <begin position="253"/>
        <end position="265"/>
    </location>
</feature>
<feature type="compositionally biased region" description="Basic and acidic residues" evidence="3">
    <location>
        <begin position="1077"/>
        <end position="1087"/>
    </location>
</feature>
<sequence length="1172" mass="125267">MAPVGGGGAPAPAPGARDRDRTGERDRTAERDRKGDRNRERDRTADRGGDRDRDRTADRPERDRTADRPERDRTTDRDTRDRGRSPGDLSGSDNSMRAMRYTSGTGGGTTLSPPTPVAAYPPTNSRDTSSRVKRAASARAPPRENRATSARSPSLPPDTPGPGALPTSRSAPALPGSPSPPPDDVHLLRNFGGFNATSREPGLGGGAYPPPPRARQGAPTTLPGFGGGRPPSPKRGLAGVAGGLGRVFGSRKGSGASVAVSEDGAASGGGGFLGMGRRSSGARGREAQSQTRDATPGTAARMSSVSAVGRTQSRSLPRDARLGGSASGLDSGVSDTEGKEGRIEGEDGASHGTLERVKEARRNAAAASTGREALFRAYEAPVNSDEEGAKPVAKEPKEVPNTPSGKDMALVHPDDDADEEEWGATEILKAAGLPEPRVASQVGVEEDDGEGAAGFDYWLSDHPLTPSKLRHRVRSLLLRIRLERRARDASERALAVLAARPNPTPEDTDRMREVEERGREARRREVALARAVVKYARRWEEAGGTEEGFEDVAEGGEPTGPPPPPPVHGLLHVSVLAAVSLPHRTAGTSLSSSVSLDGAEVHRTARSRAGVWHDPDAQGGRKGQARQGVVVEVEGGREVEVVVRENPSAPGGEPQVVGVAWFALSEVAEVLGARKGLLAERSGSVLADAPGGFSRKASVKGLKGEGATGLEDGGMMVWVEAEPGGQVLLRLNFVPAGSRIRTPSIAGSGSLRRRPSSFKRVLYARGHRFASKVKYQLVRCAVCGELLMGGGVTCEDCQHTVHKHCIERVVSKCFAAQPDENETNPAILQRHRIPHRFAPFFNPPLGGNWCVHCGHLLSLGKADSKRCTECGDTCHERCEPLVPRMCGLSRDDTMRIMVTMEEIEVERSAKRRVLMAKAAQEEELKRQREAAEAEEERARAEEERARRAREAAEAQRVAARAKAEEEKRARWAAERARKAAEETARQIAAAGMAAHQQQMEVLARAARAVGSTGSDDDRRRTRDRSEGERTAWSMLGGNESGREEVEDWETVNAGREGGDERRTKYTAEEDDGAEVPRSPDVDESQEKWKSELVQMKFKLESELGRFSETTVGTASSSFGMDLLAELGLSDSSRPVESTSANGKSGPVTHLSSITAWGDSSDGQSESSMARSG</sequence>
<evidence type="ECO:0000313" key="6">
    <source>
        <dbReference type="Proteomes" id="UP000070544"/>
    </source>
</evidence>
<feature type="region of interest" description="Disordered" evidence="3">
    <location>
        <begin position="922"/>
        <end position="951"/>
    </location>
</feature>
<dbReference type="InterPro" id="IPR046349">
    <property type="entry name" value="C1-like_sf"/>
</dbReference>
<feature type="region of interest" description="Disordered" evidence="3">
    <location>
        <begin position="1131"/>
        <end position="1172"/>
    </location>
</feature>
<feature type="compositionally biased region" description="Polar residues" evidence="3">
    <location>
        <begin position="301"/>
        <end position="315"/>
    </location>
</feature>
<dbReference type="CDD" id="cd20823">
    <property type="entry name" value="C1_ScPKC1-like_rpt2"/>
    <property type="match status" value="1"/>
</dbReference>
<accession>A0A139B0P0</accession>
<feature type="compositionally biased region" description="Polar residues" evidence="3">
    <location>
        <begin position="1131"/>
        <end position="1142"/>
    </location>
</feature>
<keyword evidence="2" id="KW-0862">Zinc</keyword>
<protein>
    <recommendedName>
        <fullName evidence="4">Phorbol-ester/DAG-type domain-containing protein</fullName>
    </recommendedName>
</protein>
<dbReference type="OrthoDB" id="10671059at2759"/>
<dbReference type="CDD" id="cd20822">
    <property type="entry name" value="C1_ScPKC1-like_rpt1"/>
    <property type="match status" value="1"/>
</dbReference>
<dbReference type="PROSITE" id="PS50081">
    <property type="entry name" value="ZF_DAG_PE_2"/>
    <property type="match status" value="2"/>
</dbReference>
<dbReference type="SMART" id="SM00109">
    <property type="entry name" value="C1"/>
    <property type="match status" value="2"/>
</dbReference>
<dbReference type="InterPro" id="IPR002219">
    <property type="entry name" value="PKC_DAG/PE"/>
</dbReference>
<proteinExistence type="predicted"/>
<organism evidence="5 6">
    <name type="scientific">Gonapodya prolifera (strain JEL478)</name>
    <name type="common">Monoblepharis prolifera</name>
    <dbReference type="NCBI Taxonomy" id="1344416"/>
    <lineage>
        <taxon>Eukaryota</taxon>
        <taxon>Fungi</taxon>
        <taxon>Fungi incertae sedis</taxon>
        <taxon>Chytridiomycota</taxon>
        <taxon>Chytridiomycota incertae sedis</taxon>
        <taxon>Monoblepharidomycetes</taxon>
        <taxon>Monoblepharidales</taxon>
        <taxon>Gonapodyaceae</taxon>
        <taxon>Gonapodya</taxon>
    </lineage>
</organism>
<dbReference type="EMBL" id="KQ965731">
    <property type="protein sequence ID" value="KXS22561.1"/>
    <property type="molecule type" value="Genomic_DNA"/>
</dbReference>
<feature type="compositionally biased region" description="Basic and acidic residues" evidence="3">
    <location>
        <begin position="1015"/>
        <end position="1029"/>
    </location>
</feature>
<keyword evidence="6" id="KW-1185">Reference proteome</keyword>
<dbReference type="SUPFAM" id="SSF57889">
    <property type="entry name" value="Cysteine-rich domain"/>
    <property type="match status" value="2"/>
</dbReference>
<keyword evidence="1" id="KW-0479">Metal-binding</keyword>
<feature type="domain" description="Phorbol-ester/DAG-type" evidence="4">
    <location>
        <begin position="834"/>
        <end position="886"/>
    </location>
</feature>
<evidence type="ECO:0000313" key="5">
    <source>
        <dbReference type="EMBL" id="KXS22561.1"/>
    </source>
</evidence>
<name>A0A139B0P0_GONPJ</name>
<feature type="compositionally biased region" description="Basic and acidic residues" evidence="3">
    <location>
        <begin position="16"/>
        <end position="85"/>
    </location>
</feature>
<feature type="region of interest" description="Disordered" evidence="3">
    <location>
        <begin position="1"/>
        <end position="420"/>
    </location>
</feature>
<feature type="compositionally biased region" description="Polar residues" evidence="3">
    <location>
        <begin position="1160"/>
        <end position="1172"/>
    </location>
</feature>
<dbReference type="AlphaFoldDB" id="A0A139B0P0"/>
<feature type="compositionally biased region" description="Basic and acidic residues" evidence="3">
    <location>
        <begin position="387"/>
        <end position="398"/>
    </location>
</feature>
<feature type="domain" description="Phorbol-ester/DAG-type" evidence="4">
    <location>
        <begin position="766"/>
        <end position="813"/>
    </location>
</feature>
<feature type="compositionally biased region" description="Basic and acidic residues" evidence="3">
    <location>
        <begin position="336"/>
        <end position="362"/>
    </location>
</feature>
<evidence type="ECO:0000256" key="3">
    <source>
        <dbReference type="SAM" id="MobiDB-lite"/>
    </source>
</evidence>
<feature type="compositionally biased region" description="Basic and acidic residues" evidence="3">
    <location>
        <begin position="1056"/>
        <end position="1067"/>
    </location>
</feature>
<dbReference type="GO" id="GO:0046872">
    <property type="term" value="F:metal ion binding"/>
    <property type="evidence" value="ECO:0007669"/>
    <property type="project" value="UniProtKB-KW"/>
</dbReference>
<dbReference type="Pfam" id="PF00130">
    <property type="entry name" value="C1_1"/>
    <property type="match status" value="2"/>
</dbReference>
<evidence type="ECO:0000256" key="2">
    <source>
        <dbReference type="ARBA" id="ARBA00022833"/>
    </source>
</evidence>
<dbReference type="Proteomes" id="UP000070544">
    <property type="component" value="Unassembled WGS sequence"/>
</dbReference>
<dbReference type="Gene3D" id="3.30.60.20">
    <property type="match status" value="2"/>
</dbReference>
<evidence type="ECO:0000259" key="4">
    <source>
        <dbReference type="PROSITE" id="PS50081"/>
    </source>
</evidence>